<dbReference type="InterPro" id="IPR002993">
    <property type="entry name" value="ODC_AZ"/>
</dbReference>
<evidence type="ECO:0000256" key="3">
    <source>
        <dbReference type="ARBA" id="ARBA00011486"/>
    </source>
</evidence>
<evidence type="ECO:0000256" key="1">
    <source>
        <dbReference type="ARBA" id="ARBA00002307"/>
    </source>
</evidence>
<feature type="domain" description="NPHP4 Ig-like" evidence="6">
    <location>
        <begin position="245"/>
        <end position="330"/>
    </location>
</feature>
<dbReference type="Pfam" id="PF02100">
    <property type="entry name" value="ODC_AZ"/>
    <property type="match status" value="1"/>
</dbReference>
<dbReference type="Gene3D" id="3.40.630.60">
    <property type="match status" value="1"/>
</dbReference>
<dbReference type="InterPro" id="IPR038581">
    <property type="entry name" value="ODC_AZ_sf"/>
</dbReference>
<dbReference type="GO" id="GO:1904491">
    <property type="term" value="P:protein localization to ciliary transition zone"/>
    <property type="evidence" value="ECO:0007669"/>
    <property type="project" value="TreeGrafter"/>
</dbReference>
<protein>
    <submittedName>
        <fullName evidence="8">Uncharacterized protein</fullName>
    </submittedName>
</protein>
<keyword evidence="4" id="KW-0688">Ribosomal frameshifting</keyword>
<evidence type="ECO:0000259" key="7">
    <source>
        <dbReference type="Pfam" id="PF26189"/>
    </source>
</evidence>
<evidence type="ECO:0000259" key="5">
    <source>
        <dbReference type="Pfam" id="PF26015"/>
    </source>
</evidence>
<dbReference type="GO" id="GO:0097546">
    <property type="term" value="C:ciliary base"/>
    <property type="evidence" value="ECO:0007669"/>
    <property type="project" value="TreeGrafter"/>
</dbReference>
<dbReference type="EMBL" id="JADGJH010003097">
    <property type="protein sequence ID" value="KAJ3093353.1"/>
    <property type="molecule type" value="Genomic_DNA"/>
</dbReference>
<dbReference type="InterPro" id="IPR016181">
    <property type="entry name" value="Acyl_CoA_acyltransferase"/>
</dbReference>
<dbReference type="PANTHER" id="PTHR31043:SF3">
    <property type="entry name" value="NEPHROCYSTIN-4"/>
    <property type="match status" value="1"/>
</dbReference>
<dbReference type="PANTHER" id="PTHR31043">
    <property type="entry name" value="NEPHROCYSTIN-4"/>
    <property type="match status" value="1"/>
</dbReference>
<dbReference type="AlphaFoldDB" id="A0AAD5SQ61"/>
<comment type="function">
    <text evidence="1">Ornithine decarboxylase (ODC) antizyme protein that negatively regulates ODC activity and intracellular polyamine biosynthesis in response to increased intracellular polyamine levels. Binds to ODC monomers, inhibiting the assembly of the functional ODC homodimer, and targets the monomers for ubiquitin-independent proteolytic destruction by the 26S proteasome.</text>
</comment>
<evidence type="ECO:0000256" key="2">
    <source>
        <dbReference type="ARBA" id="ARBA00008796"/>
    </source>
</evidence>
<gene>
    <name evidence="8" type="ORF">HK100_006655</name>
</gene>
<reference evidence="8" key="1">
    <citation type="submission" date="2020-05" db="EMBL/GenBank/DDBJ databases">
        <title>Phylogenomic resolution of chytrid fungi.</title>
        <authorList>
            <person name="Stajich J.E."/>
            <person name="Amses K."/>
            <person name="Simmons R."/>
            <person name="Seto K."/>
            <person name="Myers J."/>
            <person name="Bonds A."/>
            <person name="Quandt C.A."/>
            <person name="Barry K."/>
            <person name="Liu P."/>
            <person name="Grigoriev I."/>
            <person name="Longcore J.E."/>
            <person name="James T.Y."/>
        </authorList>
    </citation>
    <scope>NUCLEOTIDE SEQUENCE</scope>
    <source>
        <strain evidence="8">JEL0513</strain>
    </source>
</reference>
<keyword evidence="9" id="KW-1185">Reference proteome</keyword>
<dbReference type="GO" id="GO:0035869">
    <property type="term" value="C:ciliary transition zone"/>
    <property type="evidence" value="ECO:0007669"/>
    <property type="project" value="TreeGrafter"/>
</dbReference>
<evidence type="ECO:0000313" key="8">
    <source>
        <dbReference type="EMBL" id="KAJ3093353.1"/>
    </source>
</evidence>
<dbReference type="Pfam" id="PF26189">
    <property type="entry name" value="Ig_NPHP4_2nd"/>
    <property type="match status" value="1"/>
</dbReference>
<accession>A0AAD5SQ61</accession>
<feature type="domain" description="NPHP4 Ig-like" evidence="7">
    <location>
        <begin position="68"/>
        <end position="144"/>
    </location>
</feature>
<evidence type="ECO:0000313" key="9">
    <source>
        <dbReference type="Proteomes" id="UP001211907"/>
    </source>
</evidence>
<feature type="domain" description="NPHP4 Ig-like" evidence="5">
    <location>
        <begin position="155"/>
        <end position="239"/>
    </location>
</feature>
<evidence type="ECO:0000259" key="6">
    <source>
        <dbReference type="Pfam" id="PF26187"/>
    </source>
</evidence>
<dbReference type="GO" id="GO:0097730">
    <property type="term" value="C:non-motile cilium"/>
    <property type="evidence" value="ECO:0007669"/>
    <property type="project" value="InterPro"/>
</dbReference>
<dbReference type="GO" id="GO:0036064">
    <property type="term" value="C:ciliary basal body"/>
    <property type="evidence" value="ECO:0007669"/>
    <property type="project" value="TreeGrafter"/>
</dbReference>
<dbReference type="GO" id="GO:0008073">
    <property type="term" value="F:ornithine decarboxylase inhibitor activity"/>
    <property type="evidence" value="ECO:0007669"/>
    <property type="project" value="InterPro"/>
</dbReference>
<name>A0AAD5SQ61_9FUNG</name>
<dbReference type="Pfam" id="PF26015">
    <property type="entry name" value="Ig_NPH4_3rd"/>
    <property type="match status" value="1"/>
</dbReference>
<dbReference type="GO" id="GO:0075523">
    <property type="term" value="P:viral translational frameshifting"/>
    <property type="evidence" value="ECO:0007669"/>
    <property type="project" value="UniProtKB-KW"/>
</dbReference>
<dbReference type="InterPro" id="IPR058688">
    <property type="entry name" value="Ig_NPHP4_2nd"/>
</dbReference>
<dbReference type="Pfam" id="PF26187">
    <property type="entry name" value="Ig_NPHP4_4th"/>
    <property type="match status" value="1"/>
</dbReference>
<dbReference type="InterPro" id="IPR058685">
    <property type="entry name" value="Ig_NPHP4_4th"/>
</dbReference>
<proteinExistence type="inferred from homology"/>
<sequence length="548" mass="59927">MPIAMVDVIIKPKNYAVDRVLRFFRSEGELLRRTVKFYLSNADLGGTGERAYASEKKDKKATQFVVTENSTIHDAGNPWKKYVRCNHPDVVCTLSDSGKGNGNLKEISFKYRVGSAPETTAIYFLLYDDPYHTSLHEVWRVFIHSLHRLDVNCILGQTNQSSLVIRGSSFSRTVQCYSNLPDELLVTAGTPFILTANSLNEIGMLMRPKYETIRDIIINVVDVDDQSLVSSWLVVSHCSLPTITKSFEISVPRAKAVNKRVSYTNPYTTKRVFRLKTNAEHLVQFREGNMLQLAGGASKYIPLRLLPNTSGTWADILIFLNDDFDKIEESPTTTPNSNRLDRPLSHSLLQTRLTLSSPPAQSVSTTPTLALTPRLCPRRTVSPWVGKSGGVPDTRQRSCMGGLGVGGGVGRGVSVVNGGSGRGVGNGVSAGDIGAELVFVNEMSLALVTANEKVVQLVSINAKNQTVGGDFNVNWPGFLTDKKTLFIHVPSSASFGSLLPSPSSSGFGFRESVVAVLELAEDVLGVDSLVVCLDKDREDLGEFYLCLT</sequence>
<comment type="similarity">
    <text evidence="2">Belongs to the ODC antizyme family.</text>
</comment>
<organism evidence="8 9">
    <name type="scientific">Physocladia obscura</name>
    <dbReference type="NCBI Taxonomy" id="109957"/>
    <lineage>
        <taxon>Eukaryota</taxon>
        <taxon>Fungi</taxon>
        <taxon>Fungi incertae sedis</taxon>
        <taxon>Chytridiomycota</taxon>
        <taxon>Chytridiomycota incertae sedis</taxon>
        <taxon>Chytridiomycetes</taxon>
        <taxon>Chytridiales</taxon>
        <taxon>Chytriomycetaceae</taxon>
        <taxon>Physocladia</taxon>
    </lineage>
</organism>
<evidence type="ECO:0000256" key="4">
    <source>
        <dbReference type="ARBA" id="ARBA00022758"/>
    </source>
</evidence>
<dbReference type="InterPro" id="IPR058686">
    <property type="entry name" value="Ig_NPHP4_3rd"/>
</dbReference>
<dbReference type="InterPro" id="IPR029775">
    <property type="entry name" value="NPHP4"/>
</dbReference>
<dbReference type="Proteomes" id="UP001211907">
    <property type="component" value="Unassembled WGS sequence"/>
</dbReference>
<comment type="subunit">
    <text evidence="3">Interacts with ODC and thereby sterically blocks ODC homodimerization.</text>
</comment>
<comment type="caution">
    <text evidence="8">The sequence shown here is derived from an EMBL/GenBank/DDBJ whole genome shotgun (WGS) entry which is preliminary data.</text>
</comment>
<dbReference type="SUPFAM" id="SSF55729">
    <property type="entry name" value="Acyl-CoA N-acyltransferases (Nat)"/>
    <property type="match status" value="1"/>
</dbReference>